<feature type="transmembrane region" description="Helical" evidence="1">
    <location>
        <begin position="7"/>
        <end position="24"/>
    </location>
</feature>
<organism evidence="2">
    <name type="scientific">Lepeophtheirus salmonis</name>
    <name type="common">Salmon louse</name>
    <name type="synonym">Caligus salmonis</name>
    <dbReference type="NCBI Taxonomy" id="72036"/>
    <lineage>
        <taxon>Eukaryota</taxon>
        <taxon>Metazoa</taxon>
        <taxon>Ecdysozoa</taxon>
        <taxon>Arthropoda</taxon>
        <taxon>Crustacea</taxon>
        <taxon>Multicrustacea</taxon>
        <taxon>Hexanauplia</taxon>
        <taxon>Copepoda</taxon>
        <taxon>Siphonostomatoida</taxon>
        <taxon>Caligidae</taxon>
        <taxon>Lepeophtheirus</taxon>
    </lineage>
</organism>
<name>A0A0K2TZC8_LEPSM</name>
<dbReference type="AlphaFoldDB" id="A0A0K2TZC8"/>
<accession>A0A0K2TZC8</accession>
<reference evidence="2" key="1">
    <citation type="submission" date="2014-05" db="EMBL/GenBank/DDBJ databases">
        <authorList>
            <person name="Chronopoulou M."/>
        </authorList>
    </citation>
    <scope>NUCLEOTIDE SEQUENCE</scope>
    <source>
        <tissue evidence="2">Whole organism</tissue>
    </source>
</reference>
<evidence type="ECO:0000256" key="1">
    <source>
        <dbReference type="SAM" id="Phobius"/>
    </source>
</evidence>
<proteinExistence type="predicted"/>
<keyword evidence="1" id="KW-1133">Transmembrane helix</keyword>
<evidence type="ECO:0000313" key="2">
    <source>
        <dbReference type="EMBL" id="CDW30741.1"/>
    </source>
</evidence>
<feature type="non-terminal residue" evidence="2">
    <location>
        <position position="1"/>
    </location>
</feature>
<sequence length="92" mass="10338">ITQHLNMIGAYFLIFLLGSGLAMYSRQCGSSHDCEKGHKCAALGLDNMNICLPLCYEDNYCSGESECMEDGDDKVCVTKEILENDYSIHYRK</sequence>
<keyword evidence="1" id="KW-0812">Transmembrane</keyword>
<dbReference type="EMBL" id="HACA01013380">
    <property type="protein sequence ID" value="CDW30741.1"/>
    <property type="molecule type" value="Transcribed_RNA"/>
</dbReference>
<protein>
    <submittedName>
        <fullName evidence="2">Uncharacterized protein</fullName>
    </submittedName>
</protein>
<keyword evidence="1" id="KW-0472">Membrane</keyword>